<comment type="similarity">
    <text evidence="1 5">Belongs to the TUBGCP family.</text>
</comment>
<dbReference type="GO" id="GO:0051011">
    <property type="term" value="F:microtubule minus-end binding"/>
    <property type="evidence" value="ECO:0007669"/>
    <property type="project" value="TreeGrafter"/>
</dbReference>
<dbReference type="Gene3D" id="1.20.120.1900">
    <property type="entry name" value="Gamma-tubulin complex, C-terminal domain"/>
    <property type="match status" value="1"/>
</dbReference>
<dbReference type="EMBL" id="JAUEPO010000004">
    <property type="protein sequence ID" value="KAK3324248.1"/>
    <property type="molecule type" value="Genomic_DNA"/>
</dbReference>
<dbReference type="InterPro" id="IPR040457">
    <property type="entry name" value="GCP_C"/>
</dbReference>
<evidence type="ECO:0000256" key="3">
    <source>
        <dbReference type="ARBA" id="ARBA00022701"/>
    </source>
</evidence>
<evidence type="ECO:0000259" key="7">
    <source>
        <dbReference type="Pfam" id="PF04130"/>
    </source>
</evidence>
<comment type="caution">
    <text evidence="9">The sequence shown here is derived from an EMBL/GenBank/DDBJ whole genome shotgun (WGS) entry which is preliminary data.</text>
</comment>
<evidence type="ECO:0000256" key="2">
    <source>
        <dbReference type="ARBA" id="ARBA00022490"/>
    </source>
</evidence>
<keyword evidence="3 5" id="KW-0493">Microtubule</keyword>
<dbReference type="InterPro" id="IPR041470">
    <property type="entry name" value="GCP_N"/>
</dbReference>
<dbReference type="GO" id="GO:0031122">
    <property type="term" value="P:cytoplasmic microtubule organization"/>
    <property type="evidence" value="ECO:0007669"/>
    <property type="project" value="TreeGrafter"/>
</dbReference>
<dbReference type="GO" id="GO:0051321">
    <property type="term" value="P:meiotic cell cycle"/>
    <property type="evidence" value="ECO:0007669"/>
    <property type="project" value="TreeGrafter"/>
</dbReference>
<dbReference type="GO" id="GO:0000278">
    <property type="term" value="P:mitotic cell cycle"/>
    <property type="evidence" value="ECO:0007669"/>
    <property type="project" value="TreeGrafter"/>
</dbReference>
<keyword evidence="2 5" id="KW-0963">Cytoplasm</keyword>
<reference evidence="9" key="1">
    <citation type="journal article" date="2023" name="Mol. Phylogenet. Evol.">
        <title>Genome-scale phylogeny and comparative genomics of the fungal order Sordariales.</title>
        <authorList>
            <person name="Hensen N."/>
            <person name="Bonometti L."/>
            <person name="Westerberg I."/>
            <person name="Brannstrom I.O."/>
            <person name="Guillou S."/>
            <person name="Cros-Aarteil S."/>
            <person name="Calhoun S."/>
            <person name="Haridas S."/>
            <person name="Kuo A."/>
            <person name="Mondo S."/>
            <person name="Pangilinan J."/>
            <person name="Riley R."/>
            <person name="LaButti K."/>
            <person name="Andreopoulos B."/>
            <person name="Lipzen A."/>
            <person name="Chen C."/>
            <person name="Yan M."/>
            <person name="Daum C."/>
            <person name="Ng V."/>
            <person name="Clum A."/>
            <person name="Steindorff A."/>
            <person name="Ohm R.A."/>
            <person name="Martin F."/>
            <person name="Silar P."/>
            <person name="Natvig D.O."/>
            <person name="Lalanne C."/>
            <person name="Gautier V."/>
            <person name="Ament-Velasquez S.L."/>
            <person name="Kruys A."/>
            <person name="Hutchinson M.I."/>
            <person name="Powell A.J."/>
            <person name="Barry K."/>
            <person name="Miller A.N."/>
            <person name="Grigoriev I.V."/>
            <person name="Debuchy R."/>
            <person name="Gladieux P."/>
            <person name="Hiltunen Thoren M."/>
            <person name="Johannesson H."/>
        </authorList>
    </citation>
    <scope>NUCLEOTIDE SEQUENCE</scope>
    <source>
        <strain evidence="9">SMH4131-1</strain>
    </source>
</reference>
<dbReference type="PANTHER" id="PTHR19302">
    <property type="entry name" value="GAMMA TUBULIN COMPLEX PROTEIN"/>
    <property type="match status" value="1"/>
</dbReference>
<keyword evidence="4 5" id="KW-0206">Cytoskeleton</keyword>
<gene>
    <name evidence="9" type="ORF">B0T19DRAFT_428151</name>
</gene>
<feature type="region of interest" description="Disordered" evidence="6">
    <location>
        <begin position="956"/>
        <end position="976"/>
    </location>
</feature>
<dbReference type="GO" id="GO:0005816">
    <property type="term" value="C:spindle pole body"/>
    <property type="evidence" value="ECO:0007669"/>
    <property type="project" value="UniProtKB-ARBA"/>
</dbReference>
<dbReference type="Pfam" id="PF17681">
    <property type="entry name" value="GCP_N_terminal"/>
    <property type="match status" value="1"/>
</dbReference>
<dbReference type="FunFam" id="1.20.120.1900:FF:000013">
    <property type="entry name" value="Spindle pole body component"/>
    <property type="match status" value="1"/>
</dbReference>
<proteinExistence type="inferred from homology"/>
<dbReference type="InterPro" id="IPR042241">
    <property type="entry name" value="GCP_C_sf"/>
</dbReference>
<reference evidence="9" key="2">
    <citation type="submission" date="2023-06" db="EMBL/GenBank/DDBJ databases">
        <authorList>
            <consortium name="Lawrence Berkeley National Laboratory"/>
            <person name="Haridas S."/>
            <person name="Hensen N."/>
            <person name="Bonometti L."/>
            <person name="Westerberg I."/>
            <person name="Brannstrom I.O."/>
            <person name="Guillou S."/>
            <person name="Cros-Aarteil S."/>
            <person name="Calhoun S."/>
            <person name="Kuo A."/>
            <person name="Mondo S."/>
            <person name="Pangilinan J."/>
            <person name="Riley R."/>
            <person name="Labutti K."/>
            <person name="Andreopoulos B."/>
            <person name="Lipzen A."/>
            <person name="Chen C."/>
            <person name="Yanf M."/>
            <person name="Daum C."/>
            <person name="Ng V."/>
            <person name="Clum A."/>
            <person name="Steindorff A."/>
            <person name="Ohm R."/>
            <person name="Martin F."/>
            <person name="Silar P."/>
            <person name="Natvig D."/>
            <person name="Lalanne C."/>
            <person name="Gautier V."/>
            <person name="Ament-Velasquez S.L."/>
            <person name="Kruys A."/>
            <person name="Hutchinson M.I."/>
            <person name="Powell A.J."/>
            <person name="Barry K."/>
            <person name="Miller A.N."/>
            <person name="Grigoriev I.V."/>
            <person name="Debuchy R."/>
            <person name="Gladieux P."/>
            <person name="Thoren M.H."/>
            <person name="Johannesson H."/>
        </authorList>
    </citation>
    <scope>NUCLEOTIDE SEQUENCE</scope>
    <source>
        <strain evidence="9">SMH4131-1</strain>
    </source>
</reference>
<feature type="region of interest" description="Disordered" evidence="6">
    <location>
        <begin position="845"/>
        <end position="865"/>
    </location>
</feature>
<name>A0AAE0IFZ0_9PEZI</name>
<evidence type="ECO:0000259" key="8">
    <source>
        <dbReference type="Pfam" id="PF17681"/>
    </source>
</evidence>
<dbReference type="InterPro" id="IPR007259">
    <property type="entry name" value="GCP"/>
</dbReference>
<dbReference type="GO" id="GO:0007020">
    <property type="term" value="P:microtubule nucleation"/>
    <property type="evidence" value="ECO:0007669"/>
    <property type="project" value="InterPro"/>
</dbReference>
<feature type="domain" description="Gamma tubulin complex component protein N-terminal" evidence="8">
    <location>
        <begin position="201"/>
        <end position="468"/>
    </location>
</feature>
<dbReference type="AlphaFoldDB" id="A0AAE0IFZ0"/>
<protein>
    <recommendedName>
        <fullName evidence="5">Spindle pole body component</fullName>
    </recommendedName>
</protein>
<evidence type="ECO:0000256" key="4">
    <source>
        <dbReference type="ARBA" id="ARBA00023212"/>
    </source>
</evidence>
<dbReference type="GO" id="GO:0000922">
    <property type="term" value="C:spindle pole"/>
    <property type="evidence" value="ECO:0007669"/>
    <property type="project" value="InterPro"/>
</dbReference>
<sequence>MNMADEGDKNSYGNADGNRNGGWVNLFAIPDFGTQLSDRLQQTLVDIGRQNPLFSLDIFDTAPHALRLPENENEEPRAGSGFFQLPALLSELAPLHEAPIRDIDSAIKKAQVSKTQPMPEPIQGLEGEQSEDIWLRADDGLARPAQYRTWDKFDQAHQGQPPTVFITEAGPAAFDSLVASGRSSPQPGSDVVEDAAYCACLLSLALGRSSVLFSWDAEKKSFVKTVAHLRTSGLSLKSIQCIDRLCLECANAIKYLQSFSQRTHASASSPATFALAGVVDRLVLAILSELGIRSGRVRSILQLQAIVQPVHSVLSFFETLVARLAREKTDEAMLSCLFQEVQSAEYRDGLLRELTCEVLRLISKPWTDFVQEWIGLKVEEGTTLTKKGPGKSFVKVADRIWTDDQGFELEEPDFFLDEDKMPSFVPPEIAQAIFETGRNLRFLRERHPEHPLSRRDAITRMRPPKVEWQFDWEGIAKLETRVNEYQKAVSLALRGNSLGRQQETGPPGSRDPNEYKLEFFGKSDDQIEANILASMGHLDQPPENREARSRLTTLLRDRLYLRVNGMVDEDGGFSPHWSLVPLLSFGPIIGAQSRLVNHECMKLLFSAHDLRVHIDLLKQCYLLDNGVLCSRLSHALFDPDLETAERKSGVAFGGGVMGLRLGGRETWPPASSELRLVLMGVLSDSYNSPSQGTQEARPTVTPRSLVSDLPGDLSFAIRDLNSEEIDRCLNPDGVEALDFLQLSYKPPSPLRPIMSPMILYKYDRIFRLLLRVLRMLYVVNQLFRFIPLSKRLHGQARPSNASVRFCIEARHFISQLAAYFFDTGISAPWLTFETWLKRVESELSGDSETTPDAHDPVDMSTKNCSPDMVRDRQEQVLDDIMLALFLRKRQQPVLKLLEEIFTVILRFAKQVRVRGPGGVEAKGKQNQAETAEKLYAAFREKVEVFLSVCKGLGEKTGAGGKSSSKADGGGIGGVRRPSESPFETLVLMLDMAGFYGKKAGKGAGMF</sequence>
<evidence type="ECO:0000256" key="5">
    <source>
        <dbReference type="RuleBase" id="RU363050"/>
    </source>
</evidence>
<keyword evidence="10" id="KW-1185">Reference proteome</keyword>
<dbReference type="GO" id="GO:0043015">
    <property type="term" value="F:gamma-tubulin binding"/>
    <property type="evidence" value="ECO:0007669"/>
    <property type="project" value="InterPro"/>
</dbReference>
<feature type="domain" description="Gamma tubulin complex component C-terminal" evidence="7">
    <location>
        <begin position="610"/>
        <end position="995"/>
    </location>
</feature>
<evidence type="ECO:0000313" key="10">
    <source>
        <dbReference type="Proteomes" id="UP001286456"/>
    </source>
</evidence>
<dbReference type="Pfam" id="PF04130">
    <property type="entry name" value="GCP_C_terminal"/>
    <property type="match status" value="1"/>
</dbReference>
<evidence type="ECO:0000256" key="6">
    <source>
        <dbReference type="SAM" id="MobiDB-lite"/>
    </source>
</evidence>
<dbReference type="PANTHER" id="PTHR19302:SF70">
    <property type="entry name" value="GAMMA-TUBULIN COMPLEX COMPONENT 6"/>
    <property type="match status" value="1"/>
</dbReference>
<comment type="subcellular location">
    <subcellularLocation>
        <location evidence="5">Cytoplasm</location>
        <location evidence="5">Cytoskeleton</location>
        <location evidence="5">Microtubule organizing center</location>
    </subcellularLocation>
</comment>
<accession>A0AAE0IFZ0</accession>
<organism evidence="9 10">
    <name type="scientific">Cercophora scortea</name>
    <dbReference type="NCBI Taxonomy" id="314031"/>
    <lineage>
        <taxon>Eukaryota</taxon>
        <taxon>Fungi</taxon>
        <taxon>Dikarya</taxon>
        <taxon>Ascomycota</taxon>
        <taxon>Pezizomycotina</taxon>
        <taxon>Sordariomycetes</taxon>
        <taxon>Sordariomycetidae</taxon>
        <taxon>Sordariales</taxon>
        <taxon>Lasiosphaeriaceae</taxon>
        <taxon>Cercophora</taxon>
    </lineage>
</organism>
<dbReference type="GO" id="GO:0005874">
    <property type="term" value="C:microtubule"/>
    <property type="evidence" value="ECO:0007669"/>
    <property type="project" value="UniProtKB-KW"/>
</dbReference>
<dbReference type="Proteomes" id="UP001286456">
    <property type="component" value="Unassembled WGS sequence"/>
</dbReference>
<evidence type="ECO:0000256" key="1">
    <source>
        <dbReference type="ARBA" id="ARBA00010337"/>
    </source>
</evidence>
<evidence type="ECO:0000313" key="9">
    <source>
        <dbReference type="EMBL" id="KAK3324248.1"/>
    </source>
</evidence>
<dbReference type="GO" id="GO:0051225">
    <property type="term" value="P:spindle assembly"/>
    <property type="evidence" value="ECO:0007669"/>
    <property type="project" value="TreeGrafter"/>
</dbReference>
<dbReference type="GO" id="GO:0000930">
    <property type="term" value="C:gamma-tubulin complex"/>
    <property type="evidence" value="ECO:0007669"/>
    <property type="project" value="TreeGrafter"/>
</dbReference>